<protein>
    <recommendedName>
        <fullName evidence="3">DNA 3'-5' helicase</fullName>
        <ecNumber evidence="3">5.6.2.4</ecNumber>
    </recommendedName>
</protein>
<dbReference type="GO" id="GO:0005694">
    <property type="term" value="C:chromosome"/>
    <property type="evidence" value="ECO:0007669"/>
    <property type="project" value="TreeGrafter"/>
</dbReference>
<evidence type="ECO:0000256" key="1">
    <source>
        <dbReference type="ARBA" id="ARBA00005446"/>
    </source>
</evidence>
<dbReference type="GO" id="GO:0009378">
    <property type="term" value="F:four-way junction helicase activity"/>
    <property type="evidence" value="ECO:0007669"/>
    <property type="project" value="TreeGrafter"/>
</dbReference>
<dbReference type="GO" id="GO:0005737">
    <property type="term" value="C:cytoplasm"/>
    <property type="evidence" value="ECO:0007669"/>
    <property type="project" value="TreeGrafter"/>
</dbReference>
<dbReference type="SMART" id="SM00490">
    <property type="entry name" value="HELICc"/>
    <property type="match status" value="1"/>
</dbReference>
<sequence>MRPRLLYDIKFVEEEYLTLTTLELLLESISKELRCNNGRAIVYCPTQEMTEDMATKSPRDLTWTQAMHYHGGIEDDDKKEASKSWRSGSLCKVMVGTSAFGAGIDYPNVRLVLHLYRSGSLIDYVQEAGRAGRDGCDATCVLLADQTDLEGTLATSSSGDRINQDKSQQPKVEFARFALSDGCIRLRLQHQFGWLRHCETWYCPPKADDSG</sequence>
<dbReference type="EC" id="5.6.2.4" evidence="3"/>
<dbReference type="GeneID" id="83220063"/>
<organism evidence="5 6">
    <name type="scientific">Lichtheimia ornata</name>
    <dbReference type="NCBI Taxonomy" id="688661"/>
    <lineage>
        <taxon>Eukaryota</taxon>
        <taxon>Fungi</taxon>
        <taxon>Fungi incertae sedis</taxon>
        <taxon>Mucoromycota</taxon>
        <taxon>Mucoromycotina</taxon>
        <taxon>Mucoromycetes</taxon>
        <taxon>Mucorales</taxon>
        <taxon>Lichtheimiaceae</taxon>
        <taxon>Lichtheimia</taxon>
    </lineage>
</organism>
<evidence type="ECO:0000313" key="5">
    <source>
        <dbReference type="EMBL" id="KAJ8651696.1"/>
    </source>
</evidence>
<dbReference type="GO" id="GO:0000724">
    <property type="term" value="P:double-strand break repair via homologous recombination"/>
    <property type="evidence" value="ECO:0007669"/>
    <property type="project" value="TreeGrafter"/>
</dbReference>
<comment type="catalytic activity">
    <reaction evidence="2">
        <text>Couples ATP hydrolysis with the unwinding of duplex DNA by translocating in the 3'-5' direction.</text>
        <dbReference type="EC" id="5.6.2.4"/>
    </reaction>
</comment>
<name>A0AAD7XSY8_9FUNG</name>
<dbReference type="PANTHER" id="PTHR13710">
    <property type="entry name" value="DNA HELICASE RECQ FAMILY MEMBER"/>
    <property type="match status" value="1"/>
</dbReference>
<evidence type="ECO:0000256" key="2">
    <source>
        <dbReference type="ARBA" id="ARBA00034617"/>
    </source>
</evidence>
<comment type="caution">
    <text evidence="5">The sequence shown here is derived from an EMBL/GenBank/DDBJ whole genome shotgun (WGS) entry which is preliminary data.</text>
</comment>
<comment type="similarity">
    <text evidence="1">Belongs to the helicase family. RecQ subfamily.</text>
</comment>
<dbReference type="SUPFAM" id="SSF52540">
    <property type="entry name" value="P-loop containing nucleoside triphosphate hydrolases"/>
    <property type="match status" value="1"/>
</dbReference>
<dbReference type="EMBL" id="JARTCD010000150">
    <property type="protein sequence ID" value="KAJ8651696.1"/>
    <property type="molecule type" value="Genomic_DNA"/>
</dbReference>
<dbReference type="PANTHER" id="PTHR13710:SF149">
    <property type="entry name" value="ATP-DEPENDENT DNA HELICASE TLH2"/>
    <property type="match status" value="1"/>
</dbReference>
<evidence type="ECO:0000313" key="6">
    <source>
        <dbReference type="Proteomes" id="UP001234581"/>
    </source>
</evidence>
<dbReference type="InterPro" id="IPR001650">
    <property type="entry name" value="Helicase_C-like"/>
</dbReference>
<dbReference type="Pfam" id="PF00271">
    <property type="entry name" value="Helicase_C"/>
    <property type="match status" value="1"/>
</dbReference>
<dbReference type="RefSeq" id="XP_058336610.1">
    <property type="nucleotide sequence ID" value="XM_058492617.1"/>
</dbReference>
<keyword evidence="6" id="KW-1185">Reference proteome</keyword>
<evidence type="ECO:0000259" key="4">
    <source>
        <dbReference type="PROSITE" id="PS51194"/>
    </source>
</evidence>
<dbReference type="Gene3D" id="3.40.50.300">
    <property type="entry name" value="P-loop containing nucleotide triphosphate hydrolases"/>
    <property type="match status" value="1"/>
</dbReference>
<dbReference type="Proteomes" id="UP001234581">
    <property type="component" value="Unassembled WGS sequence"/>
</dbReference>
<gene>
    <name evidence="5" type="ORF">O0I10_012729</name>
</gene>
<proteinExistence type="inferred from homology"/>
<reference evidence="5 6" key="1">
    <citation type="submission" date="2023-03" db="EMBL/GenBank/DDBJ databases">
        <title>Genome sequence of Lichtheimia ornata CBS 291.66.</title>
        <authorList>
            <person name="Mohabir J.T."/>
            <person name="Shea T.P."/>
            <person name="Kurbessoian T."/>
            <person name="Berby B."/>
            <person name="Fontaine J."/>
            <person name="Livny J."/>
            <person name="Gnirke A."/>
            <person name="Stajich J.E."/>
            <person name="Cuomo C.A."/>
        </authorList>
    </citation>
    <scope>NUCLEOTIDE SEQUENCE [LARGE SCALE GENOMIC DNA]</scope>
    <source>
        <strain evidence="5">CBS 291.66</strain>
    </source>
</reference>
<dbReference type="InterPro" id="IPR027417">
    <property type="entry name" value="P-loop_NTPase"/>
</dbReference>
<evidence type="ECO:0000256" key="3">
    <source>
        <dbReference type="ARBA" id="ARBA00034808"/>
    </source>
</evidence>
<dbReference type="GO" id="GO:0005634">
    <property type="term" value="C:nucleus"/>
    <property type="evidence" value="ECO:0007669"/>
    <property type="project" value="TreeGrafter"/>
</dbReference>
<feature type="domain" description="Helicase C-terminal" evidence="4">
    <location>
        <begin position="21"/>
        <end position="173"/>
    </location>
</feature>
<dbReference type="AlphaFoldDB" id="A0AAD7XSY8"/>
<accession>A0AAD7XSY8</accession>
<dbReference type="PROSITE" id="PS51194">
    <property type="entry name" value="HELICASE_CTER"/>
    <property type="match status" value="1"/>
</dbReference>
<dbReference type="GO" id="GO:0043138">
    <property type="term" value="F:3'-5' DNA helicase activity"/>
    <property type="evidence" value="ECO:0007669"/>
    <property type="project" value="UniProtKB-EC"/>
</dbReference>